<evidence type="ECO:0000313" key="2">
    <source>
        <dbReference type="Proteomes" id="UP000249616"/>
    </source>
</evidence>
<gene>
    <name evidence="1" type="ORF">DN051_20635</name>
</gene>
<dbReference type="EMBL" id="CP030073">
    <property type="protein sequence ID" value="AWW38773.1"/>
    <property type="molecule type" value="Genomic_DNA"/>
</dbReference>
<organism evidence="1 2">
    <name type="scientific">Streptomyces cadmiisoli</name>
    <dbReference type="NCBI Taxonomy" id="2184053"/>
    <lineage>
        <taxon>Bacteria</taxon>
        <taxon>Bacillati</taxon>
        <taxon>Actinomycetota</taxon>
        <taxon>Actinomycetes</taxon>
        <taxon>Kitasatosporales</taxon>
        <taxon>Streptomycetaceae</taxon>
        <taxon>Streptomyces</taxon>
        <taxon>Streptomyces aurantiacus group</taxon>
    </lineage>
</organism>
<proteinExistence type="predicted"/>
<reference evidence="1 2" key="1">
    <citation type="journal article" date="2019" name="Int. J. Syst. Evol. Microbiol.">
        <title>Streptomyces cadmiisoli sp. nov., a novel actinomycete isolated from cadmium-contaminated soil.</title>
        <authorList>
            <person name="Li K."/>
            <person name="Tang X."/>
            <person name="Zhao J."/>
            <person name="Guo Y."/>
            <person name="Tang Y."/>
            <person name="Gao J."/>
        </authorList>
    </citation>
    <scope>NUCLEOTIDE SEQUENCE [LARGE SCALE GENOMIC DNA]</scope>
    <source>
        <strain evidence="1 2">ZFG47</strain>
    </source>
</reference>
<sequence>MRRLADFDSWVVAELQKHADGLSSEDLYEHSITTQSNVRRALMGLDGDGYVSYDHKTERYRATESGLAALAEGPREPVSWLDFMGGETHSLSAQQLDAYGMATPEFEARLHINAIRRGLNVARITPAPDGMVTSFCVVAPANRSGTRKRPRYSNSPRALFREAVEKWADGELHTVGVEEVRDRFQLSPEQFRRKLYAYAFDNGMVAKLRNTEGAVTFCMGTVDQVKAASVPKKVRDEYRLDRRLMNRVADYITWRAALAEVVPSESPAISMDVVRELIDSKRTATRYLSALENEGRITSEREGKFLYWQPA</sequence>
<name>A0A2Z4J2W8_9ACTN</name>
<evidence type="ECO:0000313" key="1">
    <source>
        <dbReference type="EMBL" id="AWW38773.1"/>
    </source>
</evidence>
<dbReference type="KEGG" id="scad:DN051_20635"/>
<protein>
    <submittedName>
        <fullName evidence="1">Uncharacterized protein</fullName>
    </submittedName>
</protein>
<dbReference type="AlphaFoldDB" id="A0A2Z4J2W8"/>
<accession>A0A2Z4J2W8</accession>
<dbReference type="Proteomes" id="UP000249616">
    <property type="component" value="Chromosome"/>
</dbReference>
<keyword evidence="2" id="KW-1185">Reference proteome</keyword>